<evidence type="ECO:0000313" key="2">
    <source>
        <dbReference type="Proteomes" id="UP000219897"/>
    </source>
</evidence>
<organism evidence="1 2">
    <name type="scientific">Bacillus thuringiensis</name>
    <dbReference type="NCBI Taxonomy" id="1428"/>
    <lineage>
        <taxon>Bacteria</taxon>
        <taxon>Bacillati</taxon>
        <taxon>Bacillota</taxon>
        <taxon>Bacilli</taxon>
        <taxon>Bacillales</taxon>
        <taxon>Bacillaceae</taxon>
        <taxon>Bacillus</taxon>
        <taxon>Bacillus cereus group</taxon>
    </lineage>
</organism>
<dbReference type="EMBL" id="NTYF01000270">
    <property type="protein sequence ID" value="PER36484.1"/>
    <property type="molecule type" value="Genomic_DNA"/>
</dbReference>
<proteinExistence type="predicted"/>
<evidence type="ECO:0000313" key="1">
    <source>
        <dbReference type="EMBL" id="PER36484.1"/>
    </source>
</evidence>
<dbReference type="AlphaFoldDB" id="A0ABD6RUS4"/>
<gene>
    <name evidence="1" type="ORF">CN495_35355</name>
</gene>
<dbReference type="RefSeq" id="WP_098223797.1">
    <property type="nucleotide sequence ID" value="NZ_NTVJ01000240.1"/>
</dbReference>
<reference evidence="1 2" key="1">
    <citation type="submission" date="2017-09" db="EMBL/GenBank/DDBJ databases">
        <title>Large-scale bioinformatics analysis of Bacillus genomes uncovers conserved roles of natural products in bacterial physiology.</title>
        <authorList>
            <consortium name="Agbiome Team Llc"/>
            <person name="Bleich R.M."/>
            <person name="Kirk G.J."/>
            <person name="Santa Maria K.C."/>
            <person name="Allen S.E."/>
            <person name="Farag S."/>
            <person name="Shank E.A."/>
            <person name="Bowers A."/>
        </authorList>
    </citation>
    <scope>NUCLEOTIDE SEQUENCE [LARGE SCALE GENOMIC DNA]</scope>
    <source>
        <strain evidence="1 2">AFS005140</strain>
    </source>
</reference>
<name>A0ABD6RUS4_BACTU</name>
<dbReference type="Proteomes" id="UP000219897">
    <property type="component" value="Unassembled WGS sequence"/>
</dbReference>
<comment type="caution">
    <text evidence="1">The sequence shown here is derived from an EMBL/GenBank/DDBJ whole genome shotgun (WGS) entry which is preliminary data.</text>
</comment>
<sequence length="105" mass="12405">MGNIRRCCLACDYQIKTYISPEEEYQEVTVCPKCNGAFVDMWKLEKYKQHIVQYKECQHKYQSLGSETTSFYADGGQTIQEVSATFYCEKCLDIQYQKKRIEKWG</sequence>
<accession>A0ABD6RUS4</accession>
<protein>
    <submittedName>
        <fullName evidence="1">Uncharacterized protein</fullName>
    </submittedName>
</protein>